<evidence type="ECO:0000313" key="2">
    <source>
        <dbReference type="Proteomes" id="UP001062846"/>
    </source>
</evidence>
<accession>A0ACC0NQY3</accession>
<dbReference type="EMBL" id="CM046392">
    <property type="protein sequence ID" value="KAI8555167.1"/>
    <property type="molecule type" value="Genomic_DNA"/>
</dbReference>
<sequence>MKEVKVILDTLGINLDGDRVALVTYQLKGEARYWWDLMEATHTTATMTFAEFETLFLDKYFPTPLRLAKEKEFMNLKQGTMTVTQYAAKFEELSRYAPEAVATKDKKARRFEWGLTTARRAVVAQAFTTYAGVVQCALRLESEEADFKTRRKRATGNTGGPIRTQPPNNHHGPYFTKPSNPPESNQPWRTANLESGEPKRGGRDIATVQCYHCQAMGHYKYDCPPLQREKDGSFENQKAQQPGQVSFVKQNFGGPWQQQNGQNERKQPMGNQQGTGGRILAQEQERDPYMT</sequence>
<evidence type="ECO:0000313" key="1">
    <source>
        <dbReference type="EMBL" id="KAI8555167.1"/>
    </source>
</evidence>
<proteinExistence type="predicted"/>
<organism evidence="1 2">
    <name type="scientific">Rhododendron molle</name>
    <name type="common">Chinese azalea</name>
    <name type="synonym">Azalea mollis</name>
    <dbReference type="NCBI Taxonomy" id="49168"/>
    <lineage>
        <taxon>Eukaryota</taxon>
        <taxon>Viridiplantae</taxon>
        <taxon>Streptophyta</taxon>
        <taxon>Embryophyta</taxon>
        <taxon>Tracheophyta</taxon>
        <taxon>Spermatophyta</taxon>
        <taxon>Magnoliopsida</taxon>
        <taxon>eudicotyledons</taxon>
        <taxon>Gunneridae</taxon>
        <taxon>Pentapetalae</taxon>
        <taxon>asterids</taxon>
        <taxon>Ericales</taxon>
        <taxon>Ericaceae</taxon>
        <taxon>Ericoideae</taxon>
        <taxon>Rhodoreae</taxon>
        <taxon>Rhododendron</taxon>
    </lineage>
</organism>
<gene>
    <name evidence="1" type="ORF">RHMOL_Rhmol05G0153800</name>
</gene>
<reference evidence="1" key="1">
    <citation type="submission" date="2022-02" db="EMBL/GenBank/DDBJ databases">
        <title>Plant Genome Project.</title>
        <authorList>
            <person name="Zhang R.-G."/>
        </authorList>
    </citation>
    <scope>NUCLEOTIDE SEQUENCE</scope>
    <source>
        <strain evidence="1">AT1</strain>
    </source>
</reference>
<protein>
    <submittedName>
        <fullName evidence="1">Uncharacterized protein</fullName>
    </submittedName>
</protein>
<name>A0ACC0NQY3_RHOML</name>
<comment type="caution">
    <text evidence="1">The sequence shown here is derived from an EMBL/GenBank/DDBJ whole genome shotgun (WGS) entry which is preliminary data.</text>
</comment>
<keyword evidence="2" id="KW-1185">Reference proteome</keyword>
<dbReference type="Proteomes" id="UP001062846">
    <property type="component" value="Chromosome 5"/>
</dbReference>